<keyword evidence="3 4" id="KW-0012">Acyltransferase</keyword>
<name>A0ABD0JRP2_9CAEN</name>
<dbReference type="InterPro" id="IPR020613">
    <property type="entry name" value="Thiolase_CS"/>
</dbReference>
<keyword evidence="2 4" id="KW-0808">Transferase</keyword>
<evidence type="ECO:0000313" key="8">
    <source>
        <dbReference type="Proteomes" id="UP001519460"/>
    </source>
</evidence>
<evidence type="ECO:0000313" key="7">
    <source>
        <dbReference type="EMBL" id="KAK7477197.1"/>
    </source>
</evidence>
<dbReference type="InterPro" id="IPR020616">
    <property type="entry name" value="Thiolase_N"/>
</dbReference>
<accession>A0ABD0JRP2</accession>
<evidence type="ECO:0000259" key="6">
    <source>
        <dbReference type="Pfam" id="PF02803"/>
    </source>
</evidence>
<dbReference type="NCBIfam" id="TIGR01930">
    <property type="entry name" value="AcCoA-C-Actrans"/>
    <property type="match status" value="1"/>
</dbReference>
<dbReference type="PANTHER" id="PTHR18919">
    <property type="entry name" value="ACETYL-COA C-ACYLTRANSFERASE"/>
    <property type="match status" value="1"/>
</dbReference>
<feature type="non-terminal residue" evidence="7">
    <location>
        <position position="1"/>
    </location>
</feature>
<proteinExistence type="inferred from homology"/>
<gene>
    <name evidence="7" type="ORF">BaRGS_00031582</name>
</gene>
<evidence type="ECO:0000256" key="3">
    <source>
        <dbReference type="ARBA" id="ARBA00023315"/>
    </source>
</evidence>
<feature type="domain" description="Thiolase C-terminal" evidence="6">
    <location>
        <begin position="168"/>
        <end position="290"/>
    </location>
</feature>
<comment type="caution">
    <text evidence="7">The sequence shown here is derived from an EMBL/GenBank/DDBJ whole genome shotgun (WGS) entry which is preliminary data.</text>
</comment>
<dbReference type="Pfam" id="PF00108">
    <property type="entry name" value="Thiolase_N"/>
    <property type="match status" value="1"/>
</dbReference>
<dbReference type="PANTHER" id="PTHR18919:SF107">
    <property type="entry name" value="ACETYL-COA ACETYLTRANSFERASE, CYTOSOLIC"/>
    <property type="match status" value="1"/>
</dbReference>
<evidence type="ECO:0000259" key="5">
    <source>
        <dbReference type="Pfam" id="PF00108"/>
    </source>
</evidence>
<evidence type="ECO:0000256" key="2">
    <source>
        <dbReference type="ARBA" id="ARBA00022679"/>
    </source>
</evidence>
<dbReference type="InterPro" id="IPR002155">
    <property type="entry name" value="Thiolase"/>
</dbReference>
<protein>
    <submittedName>
        <fullName evidence="7">Uncharacterized protein</fullName>
    </submittedName>
</protein>
<dbReference type="Gene3D" id="3.40.47.10">
    <property type="match status" value="1"/>
</dbReference>
<comment type="similarity">
    <text evidence="1 4">Belongs to the thiolase-like superfamily. Thiolase family.</text>
</comment>
<sequence>EIELGISQMVLVGGTENMTQAPYAVRDIRFGTRFGQDLKLEDTLWEGLTDSYVKLPMALTAENLAEQYNISRQDCDAYALQTQTRWQEAQKAGKFADEIYSIKVKGKKGEEDFAVDEHPRAATLEGLAKLPPVFKKNGTITAGNASGICDGAAALVLASEAAVKANNLTPLARLVSYGISGCDPKIMGIGPVPASRAALEKAGKSVKDMDVVEVNEAFAPQFLAVAKELGLDPAKTNVNGGAIALGHPLAASGARITTNLVHEIRRQNLKYAMGSACIGGGQGITVIIEKV</sequence>
<feature type="domain" description="Thiolase N-terminal" evidence="5">
    <location>
        <begin position="2"/>
        <end position="160"/>
    </location>
</feature>
<organism evidence="7 8">
    <name type="scientific">Batillaria attramentaria</name>
    <dbReference type="NCBI Taxonomy" id="370345"/>
    <lineage>
        <taxon>Eukaryota</taxon>
        <taxon>Metazoa</taxon>
        <taxon>Spiralia</taxon>
        <taxon>Lophotrochozoa</taxon>
        <taxon>Mollusca</taxon>
        <taxon>Gastropoda</taxon>
        <taxon>Caenogastropoda</taxon>
        <taxon>Sorbeoconcha</taxon>
        <taxon>Cerithioidea</taxon>
        <taxon>Batillariidae</taxon>
        <taxon>Batillaria</taxon>
    </lineage>
</organism>
<evidence type="ECO:0000256" key="1">
    <source>
        <dbReference type="ARBA" id="ARBA00010982"/>
    </source>
</evidence>
<dbReference type="InterPro" id="IPR020617">
    <property type="entry name" value="Thiolase_C"/>
</dbReference>
<keyword evidence="8" id="KW-1185">Reference proteome</keyword>
<dbReference type="Pfam" id="PF02803">
    <property type="entry name" value="Thiolase_C"/>
    <property type="match status" value="1"/>
</dbReference>
<dbReference type="EMBL" id="JACVVK020000356">
    <property type="protein sequence ID" value="KAK7477197.1"/>
    <property type="molecule type" value="Genomic_DNA"/>
</dbReference>
<dbReference type="PROSITE" id="PS00737">
    <property type="entry name" value="THIOLASE_2"/>
    <property type="match status" value="1"/>
</dbReference>
<reference evidence="7 8" key="1">
    <citation type="journal article" date="2023" name="Sci. Data">
        <title>Genome assembly of the Korean intertidal mud-creeper Batillaria attramentaria.</title>
        <authorList>
            <person name="Patra A.K."/>
            <person name="Ho P.T."/>
            <person name="Jun S."/>
            <person name="Lee S.J."/>
            <person name="Kim Y."/>
            <person name="Won Y.J."/>
        </authorList>
    </citation>
    <scope>NUCLEOTIDE SEQUENCE [LARGE SCALE GENOMIC DNA]</scope>
    <source>
        <strain evidence="7">Wonlab-2016</strain>
    </source>
</reference>
<dbReference type="Proteomes" id="UP001519460">
    <property type="component" value="Unassembled WGS sequence"/>
</dbReference>
<dbReference type="GO" id="GO:0016746">
    <property type="term" value="F:acyltransferase activity"/>
    <property type="evidence" value="ECO:0007669"/>
    <property type="project" value="UniProtKB-KW"/>
</dbReference>
<evidence type="ECO:0000256" key="4">
    <source>
        <dbReference type="RuleBase" id="RU003557"/>
    </source>
</evidence>
<dbReference type="AlphaFoldDB" id="A0ABD0JRP2"/>
<dbReference type="SUPFAM" id="SSF53901">
    <property type="entry name" value="Thiolase-like"/>
    <property type="match status" value="2"/>
</dbReference>
<dbReference type="InterPro" id="IPR016039">
    <property type="entry name" value="Thiolase-like"/>
</dbReference>
<dbReference type="CDD" id="cd00751">
    <property type="entry name" value="thiolase"/>
    <property type="match status" value="1"/>
</dbReference>